<dbReference type="KEGG" id="sus:Acid_4812"/>
<evidence type="ECO:0000259" key="1">
    <source>
        <dbReference type="Pfam" id="PF00668"/>
    </source>
</evidence>
<dbReference type="Gene3D" id="3.30.559.30">
    <property type="entry name" value="Nonribosomal peptide synthetase, condensation domain"/>
    <property type="match status" value="1"/>
</dbReference>
<gene>
    <name evidence="2" type="ordered locus">Acid_4812</name>
</gene>
<dbReference type="eggNOG" id="COG1020">
    <property type="taxonomic scope" value="Bacteria"/>
</dbReference>
<sequence length="461" mass="52296">MARITTTPDLQAAEPPQPILLSPAEAALWHAEEWMLGAFRTAGLFRLDGRIESSLMRSALQQLQQRHPKLRAVIVRGDDGVLRYDFGRPVQPIPFEIKDYDQGEAPFREEARRMLQSEFPAGGPLVMVTVLRNGPLDSSHVILVVHHAIGDGVSAIMLASDLLAAYARAAETHEEQAPEPSLQLVRGARAKALSSWRDRWWLFRRFTRVQGEEKRGRRTPLPWDPEIPPQSQWVLWVFSREETMRLVRRCRSEQTSLVGVLTAAACCGLMDCLSKPQAIFNCQFPFDVRNKLEETVTIQDLGAFASVMNEFYSLSHPLSFWDFARLVHRDIQIFVEHEGPSFYYNLLAYYQRVAGWLSALSRNKSTILTRPDDQRVTLYATNFGVANFRDTYGSLRLREGMIFFKGDIVGPWLIMSSMVIGQRLNLTFAADSIDSLLWEQLQAAVRKYLDMVVNGAPGTVI</sequence>
<dbReference type="GO" id="GO:0003824">
    <property type="term" value="F:catalytic activity"/>
    <property type="evidence" value="ECO:0007669"/>
    <property type="project" value="InterPro"/>
</dbReference>
<protein>
    <submittedName>
        <fullName evidence="2">Condensation domain protein</fullName>
    </submittedName>
</protein>
<dbReference type="AlphaFoldDB" id="Q01X44"/>
<dbReference type="PANTHER" id="PTHR28037:SF1">
    <property type="entry name" value="ALCOHOL O-ACETYLTRANSFERASE 1-RELATED"/>
    <property type="match status" value="1"/>
</dbReference>
<name>Q01X44_SOLUE</name>
<dbReference type="InterPro" id="IPR052058">
    <property type="entry name" value="Alcohol_O-acetyltransferase"/>
</dbReference>
<dbReference type="EMBL" id="CP000473">
    <property type="protein sequence ID" value="ABJ85771.1"/>
    <property type="molecule type" value="Genomic_DNA"/>
</dbReference>
<organism evidence="2">
    <name type="scientific">Solibacter usitatus (strain Ellin6076)</name>
    <dbReference type="NCBI Taxonomy" id="234267"/>
    <lineage>
        <taxon>Bacteria</taxon>
        <taxon>Pseudomonadati</taxon>
        <taxon>Acidobacteriota</taxon>
        <taxon>Terriglobia</taxon>
        <taxon>Bryobacterales</taxon>
        <taxon>Solibacteraceae</taxon>
        <taxon>Candidatus Solibacter</taxon>
    </lineage>
</organism>
<dbReference type="HOGENOM" id="CLU_048554_0_0_0"/>
<feature type="domain" description="Condensation" evidence="1">
    <location>
        <begin position="38"/>
        <end position="338"/>
    </location>
</feature>
<dbReference type="InterPro" id="IPR023213">
    <property type="entry name" value="CAT-like_dom_sf"/>
</dbReference>
<reference evidence="2" key="1">
    <citation type="submission" date="2006-10" db="EMBL/GenBank/DDBJ databases">
        <title>Complete sequence of Solibacter usitatus Ellin6076.</title>
        <authorList>
            <consortium name="US DOE Joint Genome Institute"/>
            <person name="Copeland A."/>
            <person name="Lucas S."/>
            <person name="Lapidus A."/>
            <person name="Barry K."/>
            <person name="Detter J.C."/>
            <person name="Glavina del Rio T."/>
            <person name="Hammon N."/>
            <person name="Israni S."/>
            <person name="Dalin E."/>
            <person name="Tice H."/>
            <person name="Pitluck S."/>
            <person name="Thompson L.S."/>
            <person name="Brettin T."/>
            <person name="Bruce D."/>
            <person name="Han C."/>
            <person name="Tapia R."/>
            <person name="Gilna P."/>
            <person name="Schmutz J."/>
            <person name="Larimer F."/>
            <person name="Land M."/>
            <person name="Hauser L."/>
            <person name="Kyrpides N."/>
            <person name="Mikhailova N."/>
            <person name="Janssen P.H."/>
            <person name="Kuske C.R."/>
            <person name="Richardson P."/>
        </authorList>
    </citation>
    <scope>NUCLEOTIDE SEQUENCE</scope>
    <source>
        <strain evidence="2">Ellin6076</strain>
    </source>
</reference>
<dbReference type="STRING" id="234267.Acid_4812"/>
<dbReference type="InParanoid" id="Q01X44"/>
<dbReference type="InterPro" id="IPR001242">
    <property type="entry name" value="Condensation_dom"/>
</dbReference>
<proteinExistence type="predicted"/>
<evidence type="ECO:0000313" key="2">
    <source>
        <dbReference type="EMBL" id="ABJ85771.1"/>
    </source>
</evidence>
<dbReference type="PANTHER" id="PTHR28037">
    <property type="entry name" value="ALCOHOL O-ACETYLTRANSFERASE 1-RELATED"/>
    <property type="match status" value="1"/>
</dbReference>
<accession>Q01X44</accession>
<dbReference type="Pfam" id="PF00668">
    <property type="entry name" value="Condensation"/>
    <property type="match status" value="1"/>
</dbReference>
<dbReference type="Gene3D" id="3.30.559.10">
    <property type="entry name" value="Chloramphenicol acetyltransferase-like domain"/>
    <property type="match status" value="1"/>
</dbReference>
<dbReference type="SUPFAM" id="SSF52777">
    <property type="entry name" value="CoA-dependent acyltransferases"/>
    <property type="match status" value="2"/>
</dbReference>